<dbReference type="Gene3D" id="3.60.21.10">
    <property type="match status" value="1"/>
</dbReference>
<accession>A0A7G1G4W6</accession>
<reference evidence="3 4" key="1">
    <citation type="submission" date="2018-06" db="EMBL/GenBank/DDBJ databases">
        <title>Genome sequencing of Oceanotoga sp. sy52.</title>
        <authorList>
            <person name="Mori K."/>
        </authorList>
    </citation>
    <scope>NUCLEOTIDE SEQUENCE [LARGE SCALE GENOMIC DNA]</scope>
    <source>
        <strain evidence="4">sy52</strain>
    </source>
</reference>
<dbReference type="Proteomes" id="UP000516361">
    <property type="component" value="Chromosome"/>
</dbReference>
<sequence length="236" mass="27775">MKSVKIAIFTDIHGNLPALDSILNKIKNENYDFIYNLGDTIAIGPFSKECIDKISKIKNLKMVKGNHEDYFLSNMNPVPQNMSKGEIIHQKWVIEQLNNENKEFLKSLPYTINENFYGVNLFFTHYARKNNKFKKLNNDYNLLNELFENNNSDIIFYGHNHCFSDIKINKTRYINPGSLGCTKSSFTTFTSIEIYKNKEIKVTHHKIFYNKNYVLKELTNREVPERNFIKKVFFNS</sequence>
<dbReference type="InParanoid" id="A0A7G1G4W6"/>
<gene>
    <name evidence="3" type="ORF">OSSY52_15720</name>
</gene>
<comment type="similarity">
    <text evidence="1">Belongs to the metallophosphoesterase superfamily. YfcE family.</text>
</comment>
<protein>
    <submittedName>
        <fullName evidence="3">Phosphodiesterase</fullName>
    </submittedName>
</protein>
<dbReference type="Pfam" id="PF12850">
    <property type="entry name" value="Metallophos_2"/>
    <property type="match status" value="1"/>
</dbReference>
<dbReference type="PANTHER" id="PTHR42850:SF2">
    <property type="entry name" value="BLL5683 PROTEIN"/>
    <property type="match status" value="1"/>
</dbReference>
<dbReference type="PIRSF" id="PIRSF000883">
    <property type="entry name" value="Pesterase_MJ0912"/>
    <property type="match status" value="1"/>
</dbReference>
<dbReference type="CDD" id="cd00838">
    <property type="entry name" value="MPP_superfamily"/>
    <property type="match status" value="1"/>
</dbReference>
<dbReference type="InterPro" id="IPR029052">
    <property type="entry name" value="Metallo-depent_PP-like"/>
</dbReference>
<dbReference type="KEGG" id="ocy:OSSY52_15720"/>
<dbReference type="InterPro" id="IPR024654">
    <property type="entry name" value="Calcineurin-like_PHP_lpxH"/>
</dbReference>
<dbReference type="InterPro" id="IPR011152">
    <property type="entry name" value="Pesterase_MJ0912"/>
</dbReference>
<evidence type="ECO:0000313" key="3">
    <source>
        <dbReference type="EMBL" id="BBE31431.1"/>
    </source>
</evidence>
<evidence type="ECO:0000259" key="2">
    <source>
        <dbReference type="Pfam" id="PF12850"/>
    </source>
</evidence>
<dbReference type="GO" id="GO:0005737">
    <property type="term" value="C:cytoplasm"/>
    <property type="evidence" value="ECO:0007669"/>
    <property type="project" value="TreeGrafter"/>
</dbReference>
<organism evidence="3 4">
    <name type="scientific">Tepiditoga spiralis</name>
    <dbReference type="NCBI Taxonomy" id="2108365"/>
    <lineage>
        <taxon>Bacteria</taxon>
        <taxon>Thermotogati</taxon>
        <taxon>Thermotogota</taxon>
        <taxon>Thermotogae</taxon>
        <taxon>Petrotogales</taxon>
        <taxon>Petrotogaceae</taxon>
        <taxon>Tepiditoga</taxon>
    </lineage>
</organism>
<dbReference type="RefSeq" id="WP_190613960.1">
    <property type="nucleotide sequence ID" value="NZ_AP018712.1"/>
</dbReference>
<dbReference type="AlphaFoldDB" id="A0A7G1G4W6"/>
<keyword evidence="4" id="KW-1185">Reference proteome</keyword>
<proteinExistence type="inferred from homology"/>
<dbReference type="GO" id="GO:0016791">
    <property type="term" value="F:phosphatase activity"/>
    <property type="evidence" value="ECO:0007669"/>
    <property type="project" value="TreeGrafter"/>
</dbReference>
<dbReference type="SUPFAM" id="SSF56300">
    <property type="entry name" value="Metallo-dependent phosphatases"/>
    <property type="match status" value="1"/>
</dbReference>
<feature type="domain" description="Calcineurin-like phosphoesterase" evidence="2">
    <location>
        <begin position="5"/>
        <end position="190"/>
    </location>
</feature>
<dbReference type="EMBL" id="AP018712">
    <property type="protein sequence ID" value="BBE31431.1"/>
    <property type="molecule type" value="Genomic_DNA"/>
</dbReference>
<dbReference type="PANTHER" id="PTHR42850">
    <property type="entry name" value="METALLOPHOSPHOESTERASE"/>
    <property type="match status" value="1"/>
</dbReference>
<evidence type="ECO:0000313" key="4">
    <source>
        <dbReference type="Proteomes" id="UP000516361"/>
    </source>
</evidence>
<name>A0A7G1G4W6_9BACT</name>
<evidence type="ECO:0000256" key="1">
    <source>
        <dbReference type="ARBA" id="ARBA00008950"/>
    </source>
</evidence>
<dbReference type="InterPro" id="IPR050126">
    <property type="entry name" value="Ap4A_hydrolase"/>
</dbReference>